<dbReference type="InterPro" id="IPR056924">
    <property type="entry name" value="SH3_Tf2-1"/>
</dbReference>
<keyword evidence="4" id="KW-1185">Reference proteome</keyword>
<evidence type="ECO:0000256" key="1">
    <source>
        <dbReference type="SAM" id="MobiDB-lite"/>
    </source>
</evidence>
<organism evidence="3 4">
    <name type="scientific">Phytophthora fragariaefolia</name>
    <dbReference type="NCBI Taxonomy" id="1490495"/>
    <lineage>
        <taxon>Eukaryota</taxon>
        <taxon>Sar</taxon>
        <taxon>Stramenopiles</taxon>
        <taxon>Oomycota</taxon>
        <taxon>Peronosporomycetes</taxon>
        <taxon>Peronosporales</taxon>
        <taxon>Peronosporaceae</taxon>
        <taxon>Phytophthora</taxon>
    </lineage>
</organism>
<evidence type="ECO:0000259" key="2">
    <source>
        <dbReference type="Pfam" id="PF24626"/>
    </source>
</evidence>
<gene>
    <name evidence="3" type="ORF">Pfra01_000699000</name>
</gene>
<name>A0A9W6UEU0_9STRA</name>
<evidence type="ECO:0000313" key="4">
    <source>
        <dbReference type="Proteomes" id="UP001165121"/>
    </source>
</evidence>
<reference evidence="3" key="1">
    <citation type="submission" date="2023-04" db="EMBL/GenBank/DDBJ databases">
        <title>Phytophthora fragariaefolia NBRC 109709.</title>
        <authorList>
            <person name="Ichikawa N."/>
            <person name="Sato H."/>
            <person name="Tonouchi N."/>
        </authorList>
    </citation>
    <scope>NUCLEOTIDE SEQUENCE</scope>
    <source>
        <strain evidence="3">NBRC 109709</strain>
    </source>
</reference>
<dbReference type="EMBL" id="BSXT01000610">
    <property type="protein sequence ID" value="GMF31000.1"/>
    <property type="molecule type" value="Genomic_DNA"/>
</dbReference>
<dbReference type="AlphaFoldDB" id="A0A9W6UEU0"/>
<feature type="region of interest" description="Disordered" evidence="1">
    <location>
        <begin position="101"/>
        <end position="244"/>
    </location>
</feature>
<proteinExistence type="predicted"/>
<sequence>MAENQDKQNERADAKGRSNVNSYEVGDLVLLNANNLPTHAVSAVLKTQLRPRFIGPFKVVAKKGLAYTINLSNKMRTHPAFYVDLLKPYLDPARVSFEDLGSRAPPTHLKAEPSSQRAASWGMSQDRDRAEPLTGEPAGQSGRGAQPEFAASPRCGGQSIANTAPCAQGRPPGHQDHGGDPTVREELGPCPAAGAASQFHRSSDRRVGQLLGRETAVDPGSARAPPPRQTSGEDSAAARRPPPALLIEQGNRHFHVKRILAKHRCRGHSQYLVK</sequence>
<comment type="caution">
    <text evidence="3">The sequence shown here is derived from an EMBL/GenBank/DDBJ whole genome shotgun (WGS) entry which is preliminary data.</text>
</comment>
<dbReference type="OrthoDB" id="2630497at2759"/>
<dbReference type="Pfam" id="PF24626">
    <property type="entry name" value="SH3_Tf2-1"/>
    <property type="match status" value="1"/>
</dbReference>
<dbReference type="Proteomes" id="UP001165121">
    <property type="component" value="Unassembled WGS sequence"/>
</dbReference>
<protein>
    <submittedName>
        <fullName evidence="3">Unnamed protein product</fullName>
    </submittedName>
</protein>
<accession>A0A9W6UEU0</accession>
<feature type="compositionally biased region" description="Basic and acidic residues" evidence="1">
    <location>
        <begin position="173"/>
        <end position="187"/>
    </location>
</feature>
<feature type="domain" description="Tf2-1-like SH3-like" evidence="2">
    <location>
        <begin position="26"/>
        <end position="89"/>
    </location>
</feature>
<evidence type="ECO:0000313" key="3">
    <source>
        <dbReference type="EMBL" id="GMF31000.1"/>
    </source>
</evidence>